<dbReference type="Pfam" id="PF21467">
    <property type="entry name" value="BetaGal_gal-bd"/>
    <property type="match status" value="1"/>
</dbReference>
<keyword evidence="2" id="KW-0326">Glycosidase</keyword>
<dbReference type="AlphaFoldDB" id="A0AAD9WVI3"/>
<dbReference type="SUPFAM" id="SSF49785">
    <property type="entry name" value="Galactose-binding domain-like"/>
    <property type="match status" value="1"/>
</dbReference>
<dbReference type="GO" id="GO:0016798">
    <property type="term" value="F:hydrolase activity, acting on glycosyl bonds"/>
    <property type="evidence" value="ECO:0007669"/>
    <property type="project" value="UniProtKB-KW"/>
</dbReference>
<gene>
    <name evidence="4" type="ORF">Ddye_020584</name>
</gene>
<evidence type="ECO:0000313" key="4">
    <source>
        <dbReference type="EMBL" id="KAK2645389.1"/>
    </source>
</evidence>
<protein>
    <recommendedName>
        <fullName evidence="3">Beta-galactosidase galactose-binding domain-containing protein</fullName>
    </recommendedName>
</protein>
<name>A0AAD9WVI3_9ROSI</name>
<keyword evidence="1" id="KW-0378">Hydrolase</keyword>
<evidence type="ECO:0000256" key="2">
    <source>
        <dbReference type="ARBA" id="ARBA00023295"/>
    </source>
</evidence>
<accession>A0AAD9WVI3</accession>
<reference evidence="4" key="1">
    <citation type="journal article" date="2023" name="Plant J.">
        <title>Genome sequences and population genomics provide insights into the demographic history, inbreeding, and mutation load of two 'living fossil' tree species of Dipteronia.</title>
        <authorList>
            <person name="Feng Y."/>
            <person name="Comes H.P."/>
            <person name="Chen J."/>
            <person name="Zhu S."/>
            <person name="Lu R."/>
            <person name="Zhang X."/>
            <person name="Li P."/>
            <person name="Qiu J."/>
            <person name="Olsen K.M."/>
            <person name="Qiu Y."/>
        </authorList>
    </citation>
    <scope>NUCLEOTIDE SEQUENCE</scope>
    <source>
        <strain evidence="4">KIB01</strain>
    </source>
</reference>
<feature type="domain" description="Beta-galactosidase galactose-binding" evidence="3">
    <location>
        <begin position="54"/>
        <end position="81"/>
    </location>
</feature>
<evidence type="ECO:0000313" key="5">
    <source>
        <dbReference type="Proteomes" id="UP001280121"/>
    </source>
</evidence>
<evidence type="ECO:0000256" key="1">
    <source>
        <dbReference type="ARBA" id="ARBA00022801"/>
    </source>
</evidence>
<keyword evidence="5" id="KW-1185">Reference proteome</keyword>
<dbReference type="InterPro" id="IPR048913">
    <property type="entry name" value="BetaGal_gal-bd"/>
</dbReference>
<evidence type="ECO:0000259" key="3">
    <source>
        <dbReference type="Pfam" id="PF21467"/>
    </source>
</evidence>
<organism evidence="4 5">
    <name type="scientific">Dipteronia dyeriana</name>
    <dbReference type="NCBI Taxonomy" id="168575"/>
    <lineage>
        <taxon>Eukaryota</taxon>
        <taxon>Viridiplantae</taxon>
        <taxon>Streptophyta</taxon>
        <taxon>Embryophyta</taxon>
        <taxon>Tracheophyta</taxon>
        <taxon>Spermatophyta</taxon>
        <taxon>Magnoliopsida</taxon>
        <taxon>eudicotyledons</taxon>
        <taxon>Gunneridae</taxon>
        <taxon>Pentapetalae</taxon>
        <taxon>rosids</taxon>
        <taxon>malvids</taxon>
        <taxon>Sapindales</taxon>
        <taxon>Sapindaceae</taxon>
        <taxon>Hippocastanoideae</taxon>
        <taxon>Acereae</taxon>
        <taxon>Dipteronia</taxon>
    </lineage>
</organism>
<comment type="caution">
    <text evidence="4">The sequence shown here is derived from an EMBL/GenBank/DDBJ whole genome shotgun (WGS) entry which is preliminary data.</text>
</comment>
<proteinExistence type="predicted"/>
<dbReference type="Proteomes" id="UP001280121">
    <property type="component" value="Unassembled WGS sequence"/>
</dbReference>
<dbReference type="InterPro" id="IPR008979">
    <property type="entry name" value="Galactose-bd-like_sf"/>
</dbReference>
<sequence length="81" mass="8512">MLAHTLRNGMLGSRPCNVKGSQLGDKRLIKAEVDLQGEALNLPTVSGSSSVEWTTFNAPGGNDPLALDMSSMGKGLVWING</sequence>
<dbReference type="EMBL" id="JANJYI010000006">
    <property type="protein sequence ID" value="KAK2645389.1"/>
    <property type="molecule type" value="Genomic_DNA"/>
</dbReference>